<organism evidence="1 2">
    <name type="scientific">Nitrososphaera viennensis EN76</name>
    <dbReference type="NCBI Taxonomy" id="926571"/>
    <lineage>
        <taxon>Archaea</taxon>
        <taxon>Nitrososphaerota</taxon>
        <taxon>Nitrososphaeria</taxon>
        <taxon>Nitrososphaerales</taxon>
        <taxon>Nitrososphaeraceae</taxon>
        <taxon>Nitrososphaera</taxon>
    </lineage>
</organism>
<gene>
    <name evidence="1" type="ORF">NVIE_009010</name>
</gene>
<reference evidence="1" key="1">
    <citation type="journal article" date="2014" name="Int. J. Syst. Evol. Microbiol.">
        <title>Nitrososphaera viennensis gen. nov., sp. nov., an aerobic and mesophilic, ammonia-oxidizing archaeon from soil and a member of the archaeal phylum Thaumarchaeota.</title>
        <authorList>
            <person name="Stieglmeier M."/>
            <person name="Klingl A."/>
            <person name="Alves R.J."/>
            <person name="Rittmann S.K."/>
            <person name="Melcher M."/>
            <person name="Leisch N."/>
            <person name="Schleper C."/>
        </authorList>
    </citation>
    <scope>NUCLEOTIDE SEQUENCE [LARGE SCALE GENOMIC DNA]</scope>
    <source>
        <strain evidence="1">EN76</strain>
    </source>
</reference>
<reference evidence="1" key="2">
    <citation type="submission" date="2014-04" db="EMBL/GenBank/DDBJ databases">
        <authorList>
            <person name="Kerou M.L."/>
            <person name="Offre P."/>
            <person name="Spang A.M."/>
            <person name="Schleper C."/>
        </authorList>
    </citation>
    <scope>NUCLEOTIDE SEQUENCE</scope>
    <source>
        <strain evidence="1">EN76</strain>
    </source>
</reference>
<dbReference type="EMBL" id="CP007536">
    <property type="protein sequence ID" value="AIC15125.1"/>
    <property type="molecule type" value="Genomic_DNA"/>
</dbReference>
<accession>A0A060HII3</accession>
<evidence type="ECO:0000313" key="2">
    <source>
        <dbReference type="Proteomes" id="UP000027093"/>
    </source>
</evidence>
<dbReference type="RefSeq" id="WP_158435087.1">
    <property type="nucleotide sequence ID" value="NZ_CP007536.1"/>
</dbReference>
<keyword evidence="2" id="KW-1185">Reference proteome</keyword>
<dbReference type="OrthoDB" id="2216at2157"/>
<evidence type="ECO:0000313" key="1">
    <source>
        <dbReference type="EMBL" id="AIC15125.1"/>
    </source>
</evidence>
<dbReference type="HOGENOM" id="CLU_2968577_0_0_2"/>
<name>A0A060HII3_9ARCH</name>
<protein>
    <submittedName>
        <fullName evidence="1">Uncharacterized protein</fullName>
    </submittedName>
</protein>
<sequence length="58" mass="6875">MVIKRNDNLEISQRILSITPDERKRLGISKSGLWYQQKKLSAGKTIRVYQKVFRKINK</sequence>
<dbReference type="AlphaFoldDB" id="A0A060HII3"/>
<proteinExistence type="predicted"/>
<dbReference type="Proteomes" id="UP000027093">
    <property type="component" value="Chromosome"/>
</dbReference>
<dbReference type="KEGG" id="nvn:NVIE_009010"/>
<dbReference type="GeneID" id="74946172"/>